<feature type="domain" description="Disease resistance N-terminal" evidence="8">
    <location>
        <begin position="1"/>
        <end position="47"/>
    </location>
</feature>
<evidence type="ECO:0000256" key="5">
    <source>
        <dbReference type="ARBA" id="ARBA00022821"/>
    </source>
</evidence>
<dbReference type="Proteomes" id="UP001604336">
    <property type="component" value="Unassembled WGS sequence"/>
</dbReference>
<organism evidence="9 10">
    <name type="scientific">Abeliophyllum distichum</name>
    <dbReference type="NCBI Taxonomy" id="126358"/>
    <lineage>
        <taxon>Eukaryota</taxon>
        <taxon>Viridiplantae</taxon>
        <taxon>Streptophyta</taxon>
        <taxon>Embryophyta</taxon>
        <taxon>Tracheophyta</taxon>
        <taxon>Spermatophyta</taxon>
        <taxon>Magnoliopsida</taxon>
        <taxon>eudicotyledons</taxon>
        <taxon>Gunneridae</taxon>
        <taxon>Pentapetalae</taxon>
        <taxon>asterids</taxon>
        <taxon>lamiids</taxon>
        <taxon>Lamiales</taxon>
        <taxon>Oleaceae</taxon>
        <taxon>Forsythieae</taxon>
        <taxon>Abeliophyllum</taxon>
    </lineage>
</organism>
<evidence type="ECO:0000256" key="3">
    <source>
        <dbReference type="ARBA" id="ARBA00022737"/>
    </source>
</evidence>
<dbReference type="GO" id="GO:0006952">
    <property type="term" value="P:defense response"/>
    <property type="evidence" value="ECO:0007669"/>
    <property type="project" value="UniProtKB-KW"/>
</dbReference>
<keyword evidence="6" id="KW-0067">ATP-binding</keyword>
<dbReference type="InterPro" id="IPR038005">
    <property type="entry name" value="RX-like_CC"/>
</dbReference>
<protein>
    <submittedName>
        <fullName evidence="9">Disease resistance protein RPM1</fullName>
    </submittedName>
</protein>
<dbReference type="AlphaFoldDB" id="A0ABD1TG57"/>
<dbReference type="Pfam" id="PF00931">
    <property type="entry name" value="NB-ARC"/>
    <property type="match status" value="1"/>
</dbReference>
<proteinExistence type="inferred from homology"/>
<dbReference type="Gene3D" id="1.20.5.4130">
    <property type="match status" value="1"/>
</dbReference>
<keyword evidence="5" id="KW-0611">Plant defense</keyword>
<dbReference type="Gene3D" id="3.40.50.300">
    <property type="entry name" value="P-loop containing nucleotide triphosphate hydrolases"/>
    <property type="match status" value="1"/>
</dbReference>
<dbReference type="EMBL" id="JBFOLK010000005">
    <property type="protein sequence ID" value="KAL2511705.1"/>
    <property type="molecule type" value="Genomic_DNA"/>
</dbReference>
<accession>A0ABD1TG57</accession>
<dbReference type="GO" id="GO:0005524">
    <property type="term" value="F:ATP binding"/>
    <property type="evidence" value="ECO:0007669"/>
    <property type="project" value="UniProtKB-KW"/>
</dbReference>
<dbReference type="PRINTS" id="PR00364">
    <property type="entry name" value="DISEASERSIST"/>
</dbReference>
<evidence type="ECO:0000256" key="6">
    <source>
        <dbReference type="ARBA" id="ARBA00022840"/>
    </source>
</evidence>
<comment type="similarity">
    <text evidence="1">Belongs to the disease resistance NB-LRR family.</text>
</comment>
<dbReference type="InterPro" id="IPR027417">
    <property type="entry name" value="P-loop_NTPase"/>
</dbReference>
<keyword evidence="4" id="KW-0547">Nucleotide-binding</keyword>
<dbReference type="PANTHER" id="PTHR19338:SF32">
    <property type="entry name" value="OS06G0287500 PROTEIN"/>
    <property type="match status" value="1"/>
</dbReference>
<dbReference type="SUPFAM" id="SSF52540">
    <property type="entry name" value="P-loop containing nucleoside triphosphate hydrolases"/>
    <property type="match status" value="1"/>
</dbReference>
<evidence type="ECO:0000256" key="4">
    <source>
        <dbReference type="ARBA" id="ARBA00022741"/>
    </source>
</evidence>
<sequence>MTAFLRVADAVEDNDMELKVWVKQVREFAYDTEDVLDKFIPNRQESRPNFNIPEAGSSSVVVNSLAYDHRGDALLLEEAELVGIKGRKSELMGWVMEAGARLGVISVAGMGGLGKTTLVKKVYDDAAVPVKKHFQSHAWITVSESFKIGELLKDTIHQLYDETKQPVPQGINTMSNNQLKELVKQFLKERRYVIVFDACV</sequence>
<keyword evidence="2" id="KW-0433">Leucine-rich repeat</keyword>
<dbReference type="CDD" id="cd14798">
    <property type="entry name" value="RX-CC_like"/>
    <property type="match status" value="1"/>
</dbReference>
<reference evidence="10" key="1">
    <citation type="submission" date="2024-07" db="EMBL/GenBank/DDBJ databases">
        <title>Two chromosome-level genome assemblies of Korean endemic species Abeliophyllum distichum and Forsythia ovata (Oleaceae).</title>
        <authorList>
            <person name="Jang H."/>
        </authorList>
    </citation>
    <scope>NUCLEOTIDE SEQUENCE [LARGE SCALE GENOMIC DNA]</scope>
</reference>
<gene>
    <name evidence="9" type="ORF">Adt_17305</name>
</gene>
<evidence type="ECO:0000313" key="10">
    <source>
        <dbReference type="Proteomes" id="UP001604336"/>
    </source>
</evidence>
<evidence type="ECO:0000256" key="2">
    <source>
        <dbReference type="ARBA" id="ARBA00022614"/>
    </source>
</evidence>
<evidence type="ECO:0000256" key="1">
    <source>
        <dbReference type="ARBA" id="ARBA00008894"/>
    </source>
</evidence>
<keyword evidence="3" id="KW-0677">Repeat</keyword>
<dbReference type="PANTHER" id="PTHR19338">
    <property type="entry name" value="TRANSLOCASE OF INNER MITOCHONDRIAL MEMBRANE 13 HOMOLOG"/>
    <property type="match status" value="1"/>
</dbReference>
<evidence type="ECO:0000313" key="9">
    <source>
        <dbReference type="EMBL" id="KAL2511705.1"/>
    </source>
</evidence>
<dbReference type="Pfam" id="PF18052">
    <property type="entry name" value="Rx_N"/>
    <property type="match status" value="1"/>
</dbReference>
<name>A0ABD1TG57_9LAMI</name>
<evidence type="ECO:0000259" key="7">
    <source>
        <dbReference type="Pfam" id="PF00931"/>
    </source>
</evidence>
<evidence type="ECO:0000259" key="8">
    <source>
        <dbReference type="Pfam" id="PF18052"/>
    </source>
</evidence>
<dbReference type="InterPro" id="IPR041118">
    <property type="entry name" value="Rx_N"/>
</dbReference>
<comment type="caution">
    <text evidence="9">The sequence shown here is derived from an EMBL/GenBank/DDBJ whole genome shotgun (WGS) entry which is preliminary data.</text>
</comment>
<dbReference type="InterPro" id="IPR002182">
    <property type="entry name" value="NB-ARC"/>
</dbReference>
<feature type="domain" description="NB-ARC" evidence="7">
    <location>
        <begin position="88"/>
        <end position="197"/>
    </location>
</feature>
<keyword evidence="10" id="KW-1185">Reference proteome</keyword>